<accession>A0AAD4XJ09</accession>
<proteinExistence type="predicted"/>
<dbReference type="Proteomes" id="UP001202328">
    <property type="component" value="Unassembled WGS sequence"/>
</dbReference>
<sequence>MAYPGSATACNFIEFTRMYLIGYIRPEIKSLLNKTHYMSNDVSCGQCILRSYKCFVDSTDCHFGTGFLAFRS</sequence>
<gene>
    <name evidence="1" type="ORF">MKW98_027257</name>
</gene>
<evidence type="ECO:0000313" key="2">
    <source>
        <dbReference type="Proteomes" id="UP001202328"/>
    </source>
</evidence>
<dbReference type="AlphaFoldDB" id="A0AAD4XJ09"/>
<comment type="caution">
    <text evidence="1">The sequence shown here is derived from an EMBL/GenBank/DDBJ whole genome shotgun (WGS) entry which is preliminary data.</text>
</comment>
<protein>
    <submittedName>
        <fullName evidence="1">Uncharacterized protein</fullName>
    </submittedName>
</protein>
<dbReference type="EMBL" id="JAJJMB010008995">
    <property type="protein sequence ID" value="KAI3917338.1"/>
    <property type="molecule type" value="Genomic_DNA"/>
</dbReference>
<organism evidence="1 2">
    <name type="scientific">Papaver atlanticum</name>
    <dbReference type="NCBI Taxonomy" id="357466"/>
    <lineage>
        <taxon>Eukaryota</taxon>
        <taxon>Viridiplantae</taxon>
        <taxon>Streptophyta</taxon>
        <taxon>Embryophyta</taxon>
        <taxon>Tracheophyta</taxon>
        <taxon>Spermatophyta</taxon>
        <taxon>Magnoliopsida</taxon>
        <taxon>Ranunculales</taxon>
        <taxon>Papaveraceae</taxon>
        <taxon>Papaveroideae</taxon>
        <taxon>Papaver</taxon>
    </lineage>
</organism>
<evidence type="ECO:0000313" key="1">
    <source>
        <dbReference type="EMBL" id="KAI3917338.1"/>
    </source>
</evidence>
<keyword evidence="2" id="KW-1185">Reference proteome</keyword>
<name>A0AAD4XJ09_9MAGN</name>
<reference evidence="1" key="1">
    <citation type="submission" date="2022-04" db="EMBL/GenBank/DDBJ databases">
        <title>A functionally conserved STORR gene fusion in Papaver species that diverged 16.8 million years ago.</title>
        <authorList>
            <person name="Catania T."/>
        </authorList>
    </citation>
    <scope>NUCLEOTIDE SEQUENCE</scope>
    <source>
        <strain evidence="1">S-188037</strain>
    </source>
</reference>